<dbReference type="VEuPathDB" id="TrichDB:TRFO_18111"/>
<dbReference type="PANTHER" id="PTHR23092:SF15">
    <property type="entry name" value="INACTIVE NON-CANONICAL POLY(A) RNA POLYMERASE PROTEIN TRF4-2-RELATED"/>
    <property type="match status" value="1"/>
</dbReference>
<sequence length="439" mass="50907">MNDAHVKEKLMNTFPRSFISGPWTPEGKVYNDEDPYDRLDCELNDLFNWLVPTQAENFLRKSTIIRYTNFIETIIPNSRVVVQGSSATDTFLTNSDIDLIVFIDKISKQANKLSTDKNKNEKIFRTRPVFDSNYDLTILTQILNELTRARMINDGKLIKSARVPIVKARDRYFGFEIDICIGNFNGVVSTKRVMNYLDYYKNNHNDLLKKLLFILKIYIHGHKIDSPFEGGFGSTELVHFSLFVILKNPSETSLSKLLIYFFDLIGNKLNFFLAGLSLEKFPHFISKLNNDVLIKESPQSLVFQDSANHENFLGTRSRKTLLLSSLCRFALSSLQLNKSSEKSYVCSFMPSLANFIELRNKHEQYYQILIDNQKQEHIEEILDRNGENFTLVENIWQKSTNTGVTMNFFSISETAMKKIIKNQNDQKTKFPDKQPPYKR</sequence>
<dbReference type="GO" id="GO:0031499">
    <property type="term" value="C:TRAMP complex"/>
    <property type="evidence" value="ECO:0007669"/>
    <property type="project" value="TreeGrafter"/>
</dbReference>
<dbReference type="GO" id="GO:0005730">
    <property type="term" value="C:nucleolus"/>
    <property type="evidence" value="ECO:0007669"/>
    <property type="project" value="TreeGrafter"/>
</dbReference>
<gene>
    <name evidence="2" type="ORF">TRFO_18111</name>
</gene>
<evidence type="ECO:0000313" key="3">
    <source>
        <dbReference type="Proteomes" id="UP000179807"/>
    </source>
</evidence>
<evidence type="ECO:0000259" key="1">
    <source>
        <dbReference type="Pfam" id="PF22600"/>
    </source>
</evidence>
<protein>
    <submittedName>
        <fullName evidence="2">Nucleotidyltransferase domain containing protein</fullName>
    </submittedName>
</protein>
<dbReference type="GeneID" id="94834682"/>
<dbReference type="OrthoDB" id="273917at2759"/>
<dbReference type="CDD" id="cd05402">
    <property type="entry name" value="NT_PAP_TUTase"/>
    <property type="match status" value="1"/>
</dbReference>
<dbReference type="PANTHER" id="PTHR23092">
    <property type="entry name" value="POLY(A) RNA POLYMERASE"/>
    <property type="match status" value="1"/>
</dbReference>
<dbReference type="EMBL" id="MLAK01000569">
    <property type="protein sequence ID" value="OHT12204.1"/>
    <property type="molecule type" value="Genomic_DNA"/>
</dbReference>
<dbReference type="Pfam" id="PF22600">
    <property type="entry name" value="MTPAP-like_central"/>
    <property type="match status" value="1"/>
</dbReference>
<organism evidence="2 3">
    <name type="scientific">Tritrichomonas foetus</name>
    <dbReference type="NCBI Taxonomy" id="1144522"/>
    <lineage>
        <taxon>Eukaryota</taxon>
        <taxon>Metamonada</taxon>
        <taxon>Parabasalia</taxon>
        <taxon>Tritrichomonadida</taxon>
        <taxon>Tritrichomonadidae</taxon>
        <taxon>Tritrichomonas</taxon>
    </lineage>
</organism>
<comment type="caution">
    <text evidence="2">The sequence shown here is derived from an EMBL/GenBank/DDBJ whole genome shotgun (WGS) entry which is preliminary data.</text>
</comment>
<dbReference type="GO" id="GO:0043634">
    <property type="term" value="P:polyadenylation-dependent ncRNA catabolic process"/>
    <property type="evidence" value="ECO:0007669"/>
    <property type="project" value="TreeGrafter"/>
</dbReference>
<dbReference type="AlphaFoldDB" id="A0A1J4KQX8"/>
<dbReference type="Proteomes" id="UP000179807">
    <property type="component" value="Unassembled WGS sequence"/>
</dbReference>
<evidence type="ECO:0000313" key="2">
    <source>
        <dbReference type="EMBL" id="OHT12204.1"/>
    </source>
</evidence>
<feature type="domain" description="Poly(A) RNA polymerase mitochondrial-like central palm" evidence="1">
    <location>
        <begin position="40"/>
        <end position="194"/>
    </location>
</feature>
<dbReference type="Gene3D" id="1.10.1410.10">
    <property type="match status" value="1"/>
</dbReference>
<dbReference type="GO" id="GO:1990817">
    <property type="term" value="F:poly(A) RNA polymerase activity"/>
    <property type="evidence" value="ECO:0007669"/>
    <property type="project" value="InterPro"/>
</dbReference>
<dbReference type="SUPFAM" id="SSF81301">
    <property type="entry name" value="Nucleotidyltransferase"/>
    <property type="match status" value="1"/>
</dbReference>
<dbReference type="InterPro" id="IPR043519">
    <property type="entry name" value="NT_sf"/>
</dbReference>
<name>A0A1J4KQX8_9EUKA</name>
<dbReference type="InterPro" id="IPR045862">
    <property type="entry name" value="Trf4-like"/>
</dbReference>
<dbReference type="Gene3D" id="3.30.460.10">
    <property type="entry name" value="Beta Polymerase, domain 2"/>
    <property type="match status" value="1"/>
</dbReference>
<keyword evidence="3" id="KW-1185">Reference proteome</keyword>
<dbReference type="SUPFAM" id="SSF81631">
    <property type="entry name" value="PAP/OAS1 substrate-binding domain"/>
    <property type="match status" value="1"/>
</dbReference>
<reference evidence="2" key="1">
    <citation type="submission" date="2016-10" db="EMBL/GenBank/DDBJ databases">
        <authorList>
            <person name="Benchimol M."/>
            <person name="Almeida L.G."/>
            <person name="Vasconcelos A.T."/>
            <person name="Perreira-Neves A."/>
            <person name="Rosa I.A."/>
            <person name="Tasca T."/>
            <person name="Bogo M.R."/>
            <person name="de Souza W."/>
        </authorList>
    </citation>
    <scope>NUCLEOTIDE SEQUENCE [LARGE SCALE GENOMIC DNA]</scope>
    <source>
        <strain evidence="2">K</strain>
    </source>
</reference>
<dbReference type="GO" id="GO:0031123">
    <property type="term" value="P:RNA 3'-end processing"/>
    <property type="evidence" value="ECO:0007669"/>
    <property type="project" value="TreeGrafter"/>
</dbReference>
<dbReference type="RefSeq" id="XP_068365340.1">
    <property type="nucleotide sequence ID" value="XM_068499978.1"/>
</dbReference>
<proteinExistence type="predicted"/>
<dbReference type="InterPro" id="IPR054708">
    <property type="entry name" value="MTPAP-like_central"/>
</dbReference>
<dbReference type="GO" id="GO:0003729">
    <property type="term" value="F:mRNA binding"/>
    <property type="evidence" value="ECO:0007669"/>
    <property type="project" value="TreeGrafter"/>
</dbReference>
<accession>A0A1J4KQX8</accession>